<gene>
    <name evidence="1" type="ORF">KC19_10G052100</name>
</gene>
<proteinExistence type="predicted"/>
<dbReference type="Proteomes" id="UP000822688">
    <property type="component" value="Chromosome 10"/>
</dbReference>
<accession>A0A8T0GKP3</accession>
<keyword evidence="2" id="KW-1185">Reference proteome</keyword>
<evidence type="ECO:0000313" key="2">
    <source>
        <dbReference type="Proteomes" id="UP000822688"/>
    </source>
</evidence>
<reference evidence="1" key="1">
    <citation type="submission" date="2020-06" db="EMBL/GenBank/DDBJ databases">
        <title>WGS assembly of Ceratodon purpureus strain R40.</title>
        <authorList>
            <person name="Carey S.B."/>
            <person name="Jenkins J."/>
            <person name="Shu S."/>
            <person name="Lovell J.T."/>
            <person name="Sreedasyam A."/>
            <person name="Maumus F."/>
            <person name="Tiley G.P."/>
            <person name="Fernandez-Pozo N."/>
            <person name="Barry K."/>
            <person name="Chen C."/>
            <person name="Wang M."/>
            <person name="Lipzen A."/>
            <person name="Daum C."/>
            <person name="Saski C.A."/>
            <person name="Payton A.C."/>
            <person name="Mcbreen J.C."/>
            <person name="Conrad R.E."/>
            <person name="Kollar L.M."/>
            <person name="Olsson S."/>
            <person name="Huttunen S."/>
            <person name="Landis J.B."/>
            <person name="Wickett N.J."/>
            <person name="Johnson M.G."/>
            <person name="Rensing S.A."/>
            <person name="Grimwood J."/>
            <person name="Schmutz J."/>
            <person name="Mcdaniel S.F."/>
        </authorList>
    </citation>
    <scope>NUCLEOTIDE SEQUENCE</scope>
    <source>
        <strain evidence="1">R40</strain>
    </source>
</reference>
<name>A0A8T0GKP3_CERPU</name>
<evidence type="ECO:0000313" key="1">
    <source>
        <dbReference type="EMBL" id="KAG0558759.1"/>
    </source>
</evidence>
<comment type="caution">
    <text evidence="1">The sequence shown here is derived from an EMBL/GenBank/DDBJ whole genome shotgun (WGS) entry which is preliminary data.</text>
</comment>
<dbReference type="AlphaFoldDB" id="A0A8T0GKP3"/>
<sequence>MYAIPASFALESTVSSLRTSERSLPSSSVSLEGMSKCTRLLGTGAGDDVLNHSIDCKLSPPFDMAMDLMLSSSSILEEKSL</sequence>
<dbReference type="EMBL" id="CM026431">
    <property type="protein sequence ID" value="KAG0558759.1"/>
    <property type="molecule type" value="Genomic_DNA"/>
</dbReference>
<protein>
    <submittedName>
        <fullName evidence="1">Uncharacterized protein</fullName>
    </submittedName>
</protein>
<organism evidence="1 2">
    <name type="scientific">Ceratodon purpureus</name>
    <name type="common">Fire moss</name>
    <name type="synonym">Dicranum purpureum</name>
    <dbReference type="NCBI Taxonomy" id="3225"/>
    <lineage>
        <taxon>Eukaryota</taxon>
        <taxon>Viridiplantae</taxon>
        <taxon>Streptophyta</taxon>
        <taxon>Embryophyta</taxon>
        <taxon>Bryophyta</taxon>
        <taxon>Bryophytina</taxon>
        <taxon>Bryopsida</taxon>
        <taxon>Dicranidae</taxon>
        <taxon>Pseudoditrichales</taxon>
        <taxon>Ditrichaceae</taxon>
        <taxon>Ceratodon</taxon>
    </lineage>
</organism>